<dbReference type="InterPro" id="IPR048254">
    <property type="entry name" value="CDP_ALCOHOL_P_TRANSF_CS"/>
</dbReference>
<comment type="pathway">
    <text evidence="3">Phospholipid metabolism; phosphatidylglycerol biosynthesis; phosphatidylglycerol from CDP-diacylglycerol: step 1/2.</text>
</comment>
<evidence type="ECO:0000256" key="12">
    <source>
        <dbReference type="ARBA" id="ARBA00023136"/>
    </source>
</evidence>
<dbReference type="InterPro" id="IPR043130">
    <property type="entry name" value="CDP-OH_PTrfase_TM_dom"/>
</dbReference>
<dbReference type="InterPro" id="IPR004570">
    <property type="entry name" value="Phosphatidylglycerol_P_synth"/>
</dbReference>
<keyword evidence="12 18" id="KW-0472">Membrane</keyword>
<evidence type="ECO:0000256" key="16">
    <source>
        <dbReference type="NCBIfam" id="TIGR00560"/>
    </source>
</evidence>
<evidence type="ECO:0000256" key="6">
    <source>
        <dbReference type="ARBA" id="ARBA00014944"/>
    </source>
</evidence>
<evidence type="ECO:0000256" key="11">
    <source>
        <dbReference type="ARBA" id="ARBA00023098"/>
    </source>
</evidence>
<dbReference type="PROSITE" id="PS00379">
    <property type="entry name" value="CDP_ALCOHOL_P_TRANSF"/>
    <property type="match status" value="1"/>
</dbReference>
<comment type="caution">
    <text evidence="19">The sequence shown here is derived from an EMBL/GenBank/DDBJ whole genome shotgun (WGS) entry which is preliminary data.</text>
</comment>
<dbReference type="PIRSF" id="PIRSF000847">
    <property type="entry name" value="Phos_ph_gly_syn"/>
    <property type="match status" value="1"/>
</dbReference>
<comment type="similarity">
    <text evidence="4 17">Belongs to the CDP-alcohol phosphatidyltransferase class-I family.</text>
</comment>
<evidence type="ECO:0000256" key="3">
    <source>
        <dbReference type="ARBA" id="ARBA00005042"/>
    </source>
</evidence>
<name>A0AB35U669_9FIRM</name>
<protein>
    <recommendedName>
        <fullName evidence="6 16">CDP-diacylglycerol--glycerol-3-phosphate 3-phosphatidyltransferase</fullName>
        <ecNumber evidence="5 16">2.7.8.5</ecNumber>
    </recommendedName>
</protein>
<dbReference type="GO" id="GO:0046474">
    <property type="term" value="P:glycerophospholipid biosynthetic process"/>
    <property type="evidence" value="ECO:0007669"/>
    <property type="project" value="TreeGrafter"/>
</dbReference>
<evidence type="ECO:0000256" key="14">
    <source>
        <dbReference type="ARBA" id="ARBA00023264"/>
    </source>
</evidence>
<dbReference type="AlphaFoldDB" id="A0AB35U669"/>
<comment type="subcellular location">
    <subcellularLocation>
        <location evidence="2">Membrane</location>
        <topology evidence="2">Multi-pass membrane protein</topology>
    </subcellularLocation>
</comment>
<dbReference type="GO" id="GO:0016020">
    <property type="term" value="C:membrane"/>
    <property type="evidence" value="ECO:0007669"/>
    <property type="project" value="UniProtKB-SubCell"/>
</dbReference>
<reference evidence="19 20" key="1">
    <citation type="submission" date="2022-03" db="EMBL/GenBank/DDBJ databases">
        <title>Novel taxa within the pig intestine.</title>
        <authorList>
            <person name="Wylensek D."/>
            <person name="Bishof K."/>
            <person name="Afrizal A."/>
            <person name="Clavel T."/>
        </authorList>
    </citation>
    <scope>NUCLEOTIDE SEQUENCE [LARGE SCALE GENOMIC DNA]</scope>
    <source>
        <strain evidence="19 20">CLA-KB-P133</strain>
    </source>
</reference>
<dbReference type="Proteomes" id="UP001286174">
    <property type="component" value="Unassembled WGS sequence"/>
</dbReference>
<keyword evidence="13" id="KW-0594">Phospholipid biosynthesis</keyword>
<evidence type="ECO:0000256" key="2">
    <source>
        <dbReference type="ARBA" id="ARBA00004141"/>
    </source>
</evidence>
<evidence type="ECO:0000256" key="4">
    <source>
        <dbReference type="ARBA" id="ARBA00010441"/>
    </source>
</evidence>
<feature type="transmembrane region" description="Helical" evidence="18">
    <location>
        <begin position="169"/>
        <end position="187"/>
    </location>
</feature>
<evidence type="ECO:0000256" key="5">
    <source>
        <dbReference type="ARBA" id="ARBA00013170"/>
    </source>
</evidence>
<feature type="transmembrane region" description="Helical" evidence="18">
    <location>
        <begin position="12"/>
        <end position="31"/>
    </location>
</feature>
<keyword evidence="14" id="KW-1208">Phospholipid metabolism</keyword>
<dbReference type="EMBL" id="JALBUR010000001">
    <property type="protein sequence ID" value="MDX8418680.1"/>
    <property type="molecule type" value="Genomic_DNA"/>
</dbReference>
<dbReference type="InterPro" id="IPR050324">
    <property type="entry name" value="CDP-alcohol_PTase-I"/>
</dbReference>
<evidence type="ECO:0000256" key="15">
    <source>
        <dbReference type="ARBA" id="ARBA00048586"/>
    </source>
</evidence>
<evidence type="ECO:0000256" key="10">
    <source>
        <dbReference type="ARBA" id="ARBA00022989"/>
    </source>
</evidence>
<evidence type="ECO:0000256" key="1">
    <source>
        <dbReference type="ARBA" id="ARBA00003973"/>
    </source>
</evidence>
<keyword evidence="8 17" id="KW-0808">Transferase</keyword>
<keyword evidence="11" id="KW-0443">Lipid metabolism</keyword>
<sequence>MNLPNKLTIARMVMIPVIILVYLFPYTACGIQPSHLMVGSVDLSVINIIVLLLYVLAAITDAIDGHIARSRNMITTFGKFADPIADKLLTTSMFLLFVSRGIIPVVPVIIMVARDTIVDGCRMVAATNGKVVAAGMMGKLKTVLQMVTVALVLLNNLPFELIGLPMSDILLWMAALVSMISGIQYFNMTKEDIMESK</sequence>
<evidence type="ECO:0000313" key="19">
    <source>
        <dbReference type="EMBL" id="MDX8418680.1"/>
    </source>
</evidence>
<keyword evidence="7" id="KW-0444">Lipid biosynthesis</keyword>
<gene>
    <name evidence="19" type="primary">pgsA</name>
    <name evidence="19" type="ORF">MOZ60_01075</name>
</gene>
<dbReference type="NCBIfam" id="TIGR00560">
    <property type="entry name" value="pgsA"/>
    <property type="match status" value="1"/>
</dbReference>
<evidence type="ECO:0000256" key="17">
    <source>
        <dbReference type="RuleBase" id="RU003750"/>
    </source>
</evidence>
<dbReference type="EC" id="2.7.8.5" evidence="5 16"/>
<proteinExistence type="inferred from homology"/>
<keyword evidence="20" id="KW-1185">Reference proteome</keyword>
<organism evidence="19 20">
    <name type="scientific">Grylomicrobium aquisgranensis</name>
    <dbReference type="NCBI Taxonomy" id="2926318"/>
    <lineage>
        <taxon>Bacteria</taxon>
        <taxon>Bacillati</taxon>
        <taxon>Bacillota</taxon>
        <taxon>Erysipelotrichia</taxon>
        <taxon>Erysipelotrichales</taxon>
        <taxon>Erysipelotrichaceae</taxon>
        <taxon>Grylomicrobium</taxon>
    </lineage>
</organism>
<dbReference type="Gene3D" id="1.20.120.1760">
    <property type="match status" value="1"/>
</dbReference>
<comment type="function">
    <text evidence="1">This protein catalyzes the committed step to the synthesis of the acidic phospholipids.</text>
</comment>
<dbReference type="Pfam" id="PF01066">
    <property type="entry name" value="CDP-OH_P_transf"/>
    <property type="match status" value="1"/>
</dbReference>
<evidence type="ECO:0000256" key="18">
    <source>
        <dbReference type="SAM" id="Phobius"/>
    </source>
</evidence>
<evidence type="ECO:0000256" key="9">
    <source>
        <dbReference type="ARBA" id="ARBA00022692"/>
    </source>
</evidence>
<evidence type="ECO:0000256" key="8">
    <source>
        <dbReference type="ARBA" id="ARBA00022679"/>
    </source>
</evidence>
<dbReference type="PANTHER" id="PTHR14269:SF62">
    <property type="entry name" value="CDP-DIACYLGLYCEROL--GLYCEROL-3-PHOSPHATE 3-PHOSPHATIDYLTRANSFERASE 1, CHLOROPLASTIC"/>
    <property type="match status" value="1"/>
</dbReference>
<evidence type="ECO:0000313" key="20">
    <source>
        <dbReference type="Proteomes" id="UP001286174"/>
    </source>
</evidence>
<dbReference type="PANTHER" id="PTHR14269">
    <property type="entry name" value="CDP-DIACYLGLYCEROL--GLYCEROL-3-PHOSPHATE 3-PHOSPHATIDYLTRANSFERASE-RELATED"/>
    <property type="match status" value="1"/>
</dbReference>
<comment type="catalytic activity">
    <reaction evidence="15">
        <text>a CDP-1,2-diacyl-sn-glycerol + sn-glycerol 3-phosphate = a 1,2-diacyl-sn-glycero-3-phospho-(1'-sn-glycero-3'-phosphate) + CMP + H(+)</text>
        <dbReference type="Rhea" id="RHEA:12593"/>
        <dbReference type="ChEBI" id="CHEBI:15378"/>
        <dbReference type="ChEBI" id="CHEBI:57597"/>
        <dbReference type="ChEBI" id="CHEBI:58332"/>
        <dbReference type="ChEBI" id="CHEBI:60110"/>
        <dbReference type="ChEBI" id="CHEBI:60377"/>
        <dbReference type="EC" id="2.7.8.5"/>
    </reaction>
</comment>
<feature type="transmembrane region" description="Helical" evidence="18">
    <location>
        <begin position="143"/>
        <end position="163"/>
    </location>
</feature>
<dbReference type="GO" id="GO:0008444">
    <property type="term" value="F:CDP-diacylglycerol-glycerol-3-phosphate 3-phosphatidyltransferase activity"/>
    <property type="evidence" value="ECO:0007669"/>
    <property type="project" value="UniProtKB-UniRule"/>
</dbReference>
<dbReference type="InterPro" id="IPR000462">
    <property type="entry name" value="CDP-OH_P_trans"/>
</dbReference>
<keyword evidence="10 18" id="KW-1133">Transmembrane helix</keyword>
<evidence type="ECO:0000256" key="7">
    <source>
        <dbReference type="ARBA" id="ARBA00022516"/>
    </source>
</evidence>
<feature type="transmembrane region" description="Helical" evidence="18">
    <location>
        <begin position="43"/>
        <end position="63"/>
    </location>
</feature>
<evidence type="ECO:0000256" key="13">
    <source>
        <dbReference type="ARBA" id="ARBA00023209"/>
    </source>
</evidence>
<dbReference type="RefSeq" id="WP_108773880.1">
    <property type="nucleotide sequence ID" value="NZ_JALBUR010000001.1"/>
</dbReference>
<feature type="transmembrane region" description="Helical" evidence="18">
    <location>
        <begin position="93"/>
        <end position="113"/>
    </location>
</feature>
<keyword evidence="9 18" id="KW-0812">Transmembrane</keyword>
<accession>A0AB35U669</accession>